<dbReference type="SUPFAM" id="SSF158472">
    <property type="entry name" value="HAMP domain-like"/>
    <property type="match status" value="1"/>
</dbReference>
<feature type="domain" description="Histidine kinase" evidence="12">
    <location>
        <begin position="395"/>
        <end position="609"/>
    </location>
</feature>
<dbReference type="SUPFAM" id="SSF55874">
    <property type="entry name" value="ATPase domain of HSP90 chaperone/DNA topoisomerase II/histidine kinase"/>
    <property type="match status" value="1"/>
</dbReference>
<dbReference type="CDD" id="cd06225">
    <property type="entry name" value="HAMP"/>
    <property type="match status" value="1"/>
</dbReference>
<dbReference type="SMART" id="SM00304">
    <property type="entry name" value="HAMP"/>
    <property type="match status" value="1"/>
</dbReference>
<organism evidence="14 15">
    <name type="scientific">Microbispora corallina</name>
    <dbReference type="NCBI Taxonomy" id="83302"/>
    <lineage>
        <taxon>Bacteria</taxon>
        <taxon>Bacillati</taxon>
        <taxon>Actinomycetota</taxon>
        <taxon>Actinomycetes</taxon>
        <taxon>Streptosporangiales</taxon>
        <taxon>Streptosporangiaceae</taxon>
        <taxon>Microbispora</taxon>
    </lineage>
</organism>
<dbReference type="CDD" id="cd00082">
    <property type="entry name" value="HisKA"/>
    <property type="match status" value="1"/>
</dbReference>
<name>A0ABQ4G9B6_9ACTN</name>
<keyword evidence="11" id="KW-0472">Membrane</keyword>
<keyword evidence="6 11" id="KW-0812">Transmembrane</keyword>
<keyword evidence="8 11" id="KW-1133">Transmembrane helix</keyword>
<proteinExistence type="predicted"/>
<keyword evidence="15" id="KW-1185">Reference proteome</keyword>
<dbReference type="InterPro" id="IPR036097">
    <property type="entry name" value="HisK_dim/P_sf"/>
</dbReference>
<evidence type="ECO:0000256" key="9">
    <source>
        <dbReference type="ARBA" id="ARBA00023012"/>
    </source>
</evidence>
<evidence type="ECO:0000256" key="6">
    <source>
        <dbReference type="ARBA" id="ARBA00022692"/>
    </source>
</evidence>
<evidence type="ECO:0000256" key="3">
    <source>
        <dbReference type="ARBA" id="ARBA00012438"/>
    </source>
</evidence>
<evidence type="ECO:0000259" key="13">
    <source>
        <dbReference type="PROSITE" id="PS50885"/>
    </source>
</evidence>
<reference evidence="14 15" key="1">
    <citation type="submission" date="2021-01" db="EMBL/GenBank/DDBJ databases">
        <title>Whole genome shotgun sequence of Microbispora corallina NBRC 16416.</title>
        <authorList>
            <person name="Komaki H."/>
            <person name="Tamura T."/>
        </authorList>
    </citation>
    <scope>NUCLEOTIDE SEQUENCE [LARGE SCALE GENOMIC DNA]</scope>
    <source>
        <strain evidence="14 15">NBRC 16416</strain>
    </source>
</reference>
<evidence type="ECO:0000256" key="2">
    <source>
        <dbReference type="ARBA" id="ARBA00004236"/>
    </source>
</evidence>
<dbReference type="PANTHER" id="PTHR43711:SF1">
    <property type="entry name" value="HISTIDINE KINASE 1"/>
    <property type="match status" value="1"/>
</dbReference>
<dbReference type="InterPro" id="IPR004358">
    <property type="entry name" value="Sig_transdc_His_kin-like_C"/>
</dbReference>
<feature type="transmembrane region" description="Helical" evidence="11">
    <location>
        <begin position="21"/>
        <end position="41"/>
    </location>
</feature>
<dbReference type="InterPro" id="IPR003661">
    <property type="entry name" value="HisK_dim/P_dom"/>
</dbReference>
<dbReference type="Gene3D" id="1.10.287.130">
    <property type="match status" value="1"/>
</dbReference>
<dbReference type="SMART" id="SM00388">
    <property type="entry name" value="HisKA"/>
    <property type="match status" value="1"/>
</dbReference>
<keyword evidence="7 14" id="KW-0418">Kinase</keyword>
<evidence type="ECO:0000256" key="7">
    <source>
        <dbReference type="ARBA" id="ARBA00022777"/>
    </source>
</evidence>
<dbReference type="EMBL" id="BOOC01000043">
    <property type="protein sequence ID" value="GIH43669.1"/>
    <property type="molecule type" value="Genomic_DNA"/>
</dbReference>
<dbReference type="Pfam" id="PF00512">
    <property type="entry name" value="HisKA"/>
    <property type="match status" value="1"/>
</dbReference>
<dbReference type="EC" id="2.7.13.3" evidence="3"/>
<evidence type="ECO:0000256" key="4">
    <source>
        <dbReference type="ARBA" id="ARBA00022553"/>
    </source>
</evidence>
<feature type="compositionally biased region" description="Low complexity" evidence="10">
    <location>
        <begin position="254"/>
        <end position="270"/>
    </location>
</feature>
<feature type="domain" description="HAMP" evidence="13">
    <location>
        <begin position="335"/>
        <end position="387"/>
    </location>
</feature>
<dbReference type="PRINTS" id="PR00344">
    <property type="entry name" value="BCTRLSENSOR"/>
</dbReference>
<comment type="catalytic activity">
    <reaction evidence="1">
        <text>ATP + protein L-histidine = ADP + protein N-phospho-L-histidine.</text>
        <dbReference type="EC" id="2.7.13.3"/>
    </reaction>
</comment>
<dbReference type="Pfam" id="PF02518">
    <property type="entry name" value="HATPase_c"/>
    <property type="match status" value="1"/>
</dbReference>
<comment type="subcellular location">
    <subcellularLocation>
        <location evidence="2">Cell membrane</location>
    </subcellularLocation>
</comment>
<keyword evidence="4" id="KW-0597">Phosphoprotein</keyword>
<dbReference type="PANTHER" id="PTHR43711">
    <property type="entry name" value="TWO-COMPONENT HISTIDINE KINASE"/>
    <property type="match status" value="1"/>
</dbReference>
<evidence type="ECO:0000256" key="5">
    <source>
        <dbReference type="ARBA" id="ARBA00022679"/>
    </source>
</evidence>
<evidence type="ECO:0000313" key="15">
    <source>
        <dbReference type="Proteomes" id="UP000603904"/>
    </source>
</evidence>
<comment type="caution">
    <text evidence="14">The sequence shown here is derived from an EMBL/GenBank/DDBJ whole genome shotgun (WGS) entry which is preliminary data.</text>
</comment>
<evidence type="ECO:0000313" key="14">
    <source>
        <dbReference type="EMBL" id="GIH43669.1"/>
    </source>
</evidence>
<dbReference type="PROSITE" id="PS50885">
    <property type="entry name" value="HAMP"/>
    <property type="match status" value="1"/>
</dbReference>
<gene>
    <name evidence="14" type="ORF">Mco01_66690</name>
</gene>
<dbReference type="Proteomes" id="UP000603904">
    <property type="component" value="Unassembled WGS sequence"/>
</dbReference>
<evidence type="ECO:0000256" key="8">
    <source>
        <dbReference type="ARBA" id="ARBA00022989"/>
    </source>
</evidence>
<keyword evidence="5" id="KW-0808">Transferase</keyword>
<accession>A0ABQ4G9B6</accession>
<dbReference type="PROSITE" id="PS50109">
    <property type="entry name" value="HIS_KIN"/>
    <property type="match status" value="1"/>
</dbReference>
<dbReference type="RefSeq" id="WP_204060739.1">
    <property type="nucleotide sequence ID" value="NZ_BAAAGP010000033.1"/>
</dbReference>
<evidence type="ECO:0000256" key="11">
    <source>
        <dbReference type="SAM" id="Phobius"/>
    </source>
</evidence>
<dbReference type="CDD" id="cd00075">
    <property type="entry name" value="HATPase"/>
    <property type="match status" value="1"/>
</dbReference>
<evidence type="ECO:0000256" key="10">
    <source>
        <dbReference type="SAM" id="MobiDB-lite"/>
    </source>
</evidence>
<dbReference type="InterPro" id="IPR003660">
    <property type="entry name" value="HAMP_dom"/>
</dbReference>
<keyword evidence="9" id="KW-0902">Two-component regulatory system</keyword>
<dbReference type="InterPro" id="IPR005467">
    <property type="entry name" value="His_kinase_dom"/>
</dbReference>
<protein>
    <recommendedName>
        <fullName evidence="3">histidine kinase</fullName>
        <ecNumber evidence="3">2.7.13.3</ecNumber>
    </recommendedName>
</protein>
<dbReference type="InterPro" id="IPR050736">
    <property type="entry name" value="Sensor_HK_Regulatory"/>
</dbReference>
<dbReference type="Gene3D" id="6.10.340.10">
    <property type="match status" value="1"/>
</dbReference>
<evidence type="ECO:0000256" key="1">
    <source>
        <dbReference type="ARBA" id="ARBA00000085"/>
    </source>
</evidence>
<sequence length="609" mass="64221">MTPDPPARRGPLARRGLLVRLLAVSVLVSVCSIAATAWLVVRSTTVAIRQEEGQALAEDARAYRALLGWAATHTTWDGARDTVVRLARQIGHRVTLTTEDRRVVLDSDSGPVSLPSTPTAVVEPLAVDTALAGGSPSDRIDPRVTGPFRLPRAERTRLRVAAEQQALCLRQSFSATAQVVEGPSGRPYVESPTLNPTLAARCASPVLDGLTPTERKALRHLTGLVNACLERRGAPPVTIGLDFTWTPVPGPAPAGGRASGPSAQPPAASVPSCIATGRHEQLAPYVAPSVLLFVSSRGAGASTIVDLSPTGQARIAGVVALVLAVTVGVTVLAGVRLVRPLRALTHAARRMTDGDVSARVEVAGGDEIGRLADAFNAMARRREQLEELRKGMVSDVAHELRTPLSNIRGWLEATEDGLVAPDRALMSSLLEEAALLQHVVDDLQDLAVADAGELTLHRRPTDVRELLDQVATAHRRGADGAGVHLSVEVEGEPSVAADPVRLRQAVGNLVSNAVRHTPPGGRVALRAREEGADLVIEVADTGVGISPEDLPLVFERFWRVEKSRSRRTGGSGLGLPIVRKLVEAHGGSVSAASVPGEGSVFTIRLPVRS</sequence>
<dbReference type="GO" id="GO:0016301">
    <property type="term" value="F:kinase activity"/>
    <property type="evidence" value="ECO:0007669"/>
    <property type="project" value="UniProtKB-KW"/>
</dbReference>
<evidence type="ECO:0000259" key="12">
    <source>
        <dbReference type="PROSITE" id="PS50109"/>
    </source>
</evidence>
<dbReference type="SMART" id="SM00387">
    <property type="entry name" value="HATPase_c"/>
    <property type="match status" value="1"/>
</dbReference>
<dbReference type="Gene3D" id="3.30.565.10">
    <property type="entry name" value="Histidine kinase-like ATPase, C-terminal domain"/>
    <property type="match status" value="1"/>
</dbReference>
<dbReference type="Pfam" id="PF00672">
    <property type="entry name" value="HAMP"/>
    <property type="match status" value="1"/>
</dbReference>
<feature type="region of interest" description="Disordered" evidence="10">
    <location>
        <begin position="250"/>
        <end position="270"/>
    </location>
</feature>
<dbReference type="InterPro" id="IPR003594">
    <property type="entry name" value="HATPase_dom"/>
</dbReference>
<dbReference type="SUPFAM" id="SSF47384">
    <property type="entry name" value="Homodimeric domain of signal transducing histidine kinase"/>
    <property type="match status" value="1"/>
</dbReference>
<dbReference type="InterPro" id="IPR036890">
    <property type="entry name" value="HATPase_C_sf"/>
</dbReference>